<keyword evidence="2" id="KW-1185">Reference proteome</keyword>
<protein>
    <submittedName>
        <fullName evidence="1">Uncharacterized protein</fullName>
    </submittedName>
</protein>
<dbReference type="EMBL" id="JAULSO010000007">
    <property type="protein sequence ID" value="KAK3681400.1"/>
    <property type="molecule type" value="Genomic_DNA"/>
</dbReference>
<sequence>MCVVTAAEVRVVVVVVLHMYSAPLLLCWRPTLRAKLYNERHHHELRFEPCLVWVTFRTHQYRAGCGCFCKPW</sequence>
<reference evidence="1" key="2">
    <citation type="submission" date="2023-06" db="EMBL/GenBank/DDBJ databases">
        <authorList>
            <consortium name="Lawrence Berkeley National Laboratory"/>
            <person name="Haridas S."/>
            <person name="Hensen N."/>
            <person name="Bonometti L."/>
            <person name="Westerberg I."/>
            <person name="Brannstrom I.O."/>
            <person name="Guillou S."/>
            <person name="Cros-Aarteil S."/>
            <person name="Calhoun S."/>
            <person name="Kuo A."/>
            <person name="Mondo S."/>
            <person name="Pangilinan J."/>
            <person name="Riley R."/>
            <person name="Labutti K."/>
            <person name="Andreopoulos B."/>
            <person name="Lipzen A."/>
            <person name="Chen C."/>
            <person name="Yanf M."/>
            <person name="Daum C."/>
            <person name="Ng V."/>
            <person name="Clum A."/>
            <person name="Steindorff A."/>
            <person name="Ohm R."/>
            <person name="Martin F."/>
            <person name="Silar P."/>
            <person name="Natvig D."/>
            <person name="Lalanne C."/>
            <person name="Gautier V."/>
            <person name="Ament-Velasquez S.L."/>
            <person name="Kruys A."/>
            <person name="Hutchinson M.I."/>
            <person name="Powell A.J."/>
            <person name="Barry K."/>
            <person name="Miller A.N."/>
            <person name="Grigoriev I.V."/>
            <person name="Debuchy R."/>
            <person name="Gladieux P."/>
            <person name="Thoren M.H."/>
            <person name="Johannesson H."/>
        </authorList>
    </citation>
    <scope>NUCLEOTIDE SEQUENCE</scope>
    <source>
        <strain evidence="1">CBS 314.62</strain>
    </source>
</reference>
<accession>A0AAE1C7E9</accession>
<name>A0AAE1C7E9_9PEZI</name>
<dbReference type="Proteomes" id="UP001270362">
    <property type="component" value="Unassembled WGS sequence"/>
</dbReference>
<gene>
    <name evidence="1" type="ORF">B0T22DRAFT_473326</name>
</gene>
<evidence type="ECO:0000313" key="1">
    <source>
        <dbReference type="EMBL" id="KAK3681400.1"/>
    </source>
</evidence>
<comment type="caution">
    <text evidence="1">The sequence shown here is derived from an EMBL/GenBank/DDBJ whole genome shotgun (WGS) entry which is preliminary data.</text>
</comment>
<reference evidence="1" key="1">
    <citation type="journal article" date="2023" name="Mol. Phylogenet. Evol.">
        <title>Genome-scale phylogeny and comparative genomics of the fungal order Sordariales.</title>
        <authorList>
            <person name="Hensen N."/>
            <person name="Bonometti L."/>
            <person name="Westerberg I."/>
            <person name="Brannstrom I.O."/>
            <person name="Guillou S."/>
            <person name="Cros-Aarteil S."/>
            <person name="Calhoun S."/>
            <person name="Haridas S."/>
            <person name="Kuo A."/>
            <person name="Mondo S."/>
            <person name="Pangilinan J."/>
            <person name="Riley R."/>
            <person name="LaButti K."/>
            <person name="Andreopoulos B."/>
            <person name="Lipzen A."/>
            <person name="Chen C."/>
            <person name="Yan M."/>
            <person name="Daum C."/>
            <person name="Ng V."/>
            <person name="Clum A."/>
            <person name="Steindorff A."/>
            <person name="Ohm R.A."/>
            <person name="Martin F."/>
            <person name="Silar P."/>
            <person name="Natvig D.O."/>
            <person name="Lalanne C."/>
            <person name="Gautier V."/>
            <person name="Ament-Velasquez S.L."/>
            <person name="Kruys A."/>
            <person name="Hutchinson M.I."/>
            <person name="Powell A.J."/>
            <person name="Barry K."/>
            <person name="Miller A.N."/>
            <person name="Grigoriev I.V."/>
            <person name="Debuchy R."/>
            <person name="Gladieux P."/>
            <person name="Hiltunen Thoren M."/>
            <person name="Johannesson H."/>
        </authorList>
    </citation>
    <scope>NUCLEOTIDE SEQUENCE</scope>
    <source>
        <strain evidence="1">CBS 314.62</strain>
    </source>
</reference>
<dbReference type="AlphaFoldDB" id="A0AAE1C7E9"/>
<evidence type="ECO:0000313" key="2">
    <source>
        <dbReference type="Proteomes" id="UP001270362"/>
    </source>
</evidence>
<organism evidence="1 2">
    <name type="scientific">Podospora appendiculata</name>
    <dbReference type="NCBI Taxonomy" id="314037"/>
    <lineage>
        <taxon>Eukaryota</taxon>
        <taxon>Fungi</taxon>
        <taxon>Dikarya</taxon>
        <taxon>Ascomycota</taxon>
        <taxon>Pezizomycotina</taxon>
        <taxon>Sordariomycetes</taxon>
        <taxon>Sordariomycetidae</taxon>
        <taxon>Sordariales</taxon>
        <taxon>Podosporaceae</taxon>
        <taxon>Podospora</taxon>
    </lineage>
</organism>
<proteinExistence type="predicted"/>